<dbReference type="AlphaFoldDB" id="A0A533QDG5"/>
<dbReference type="Proteomes" id="UP000319783">
    <property type="component" value="Unassembled WGS sequence"/>
</dbReference>
<reference evidence="2 3" key="1">
    <citation type="submission" date="2019-04" db="EMBL/GenBank/DDBJ databases">
        <title>Genome of a novel bacterium Candidatus Jettenia ecosi reconstructed from metagenome of an anammox bioreactor.</title>
        <authorList>
            <person name="Mardanov A.V."/>
            <person name="Beletsky A.V."/>
            <person name="Ravin N.V."/>
            <person name="Botchkova E.A."/>
            <person name="Litti Y.V."/>
            <person name="Nozhevnikova A.N."/>
        </authorList>
    </citation>
    <scope>NUCLEOTIDE SEQUENCE [LARGE SCALE GENOMIC DNA]</scope>
    <source>
        <strain evidence="2">J2</strain>
    </source>
</reference>
<evidence type="ECO:0000313" key="2">
    <source>
        <dbReference type="EMBL" id="TLD42795.1"/>
    </source>
</evidence>
<name>A0A533QDG5_9BACT</name>
<keyword evidence="1" id="KW-0812">Transmembrane</keyword>
<gene>
    <name evidence="2" type="ORF">JETT_0929</name>
</gene>
<proteinExistence type="predicted"/>
<accession>A0A533QDG5</accession>
<evidence type="ECO:0000256" key="1">
    <source>
        <dbReference type="SAM" id="Phobius"/>
    </source>
</evidence>
<protein>
    <submittedName>
        <fullName evidence="2">Uncharacterized protein</fullName>
    </submittedName>
</protein>
<dbReference type="EMBL" id="SULG01000013">
    <property type="protein sequence ID" value="TLD42795.1"/>
    <property type="molecule type" value="Genomic_DNA"/>
</dbReference>
<keyword evidence="1" id="KW-0472">Membrane</keyword>
<evidence type="ECO:0000313" key="3">
    <source>
        <dbReference type="Proteomes" id="UP000319783"/>
    </source>
</evidence>
<sequence length="42" mass="4890">MQISTVFFFLYLLIQHFTSHSGGLLLIVREKKVYFIEPGKMG</sequence>
<feature type="transmembrane region" description="Helical" evidence="1">
    <location>
        <begin position="6"/>
        <end position="28"/>
    </location>
</feature>
<keyword evidence="1" id="KW-1133">Transmembrane helix</keyword>
<comment type="caution">
    <text evidence="2">The sequence shown here is derived from an EMBL/GenBank/DDBJ whole genome shotgun (WGS) entry which is preliminary data.</text>
</comment>
<organism evidence="2 3">
    <name type="scientific">Candidatus Jettenia ecosi</name>
    <dbReference type="NCBI Taxonomy" id="2494326"/>
    <lineage>
        <taxon>Bacteria</taxon>
        <taxon>Pseudomonadati</taxon>
        <taxon>Planctomycetota</taxon>
        <taxon>Candidatus Brocadiia</taxon>
        <taxon>Candidatus Brocadiales</taxon>
        <taxon>Candidatus Brocadiaceae</taxon>
        <taxon>Candidatus Jettenia</taxon>
    </lineage>
</organism>